<gene>
    <name evidence="1" type="ORF">SAMN05192546_103337</name>
</gene>
<organism evidence="1 2">
    <name type="scientific">Tindallia californiensis</name>
    <dbReference type="NCBI Taxonomy" id="159292"/>
    <lineage>
        <taxon>Bacteria</taxon>
        <taxon>Bacillati</taxon>
        <taxon>Bacillota</taxon>
        <taxon>Clostridia</taxon>
        <taxon>Peptostreptococcales</taxon>
        <taxon>Tindalliaceae</taxon>
        <taxon>Tindallia</taxon>
    </lineage>
</organism>
<dbReference type="RefSeq" id="WP_093312195.1">
    <property type="nucleotide sequence ID" value="NZ_FNPV01000003.1"/>
</dbReference>
<keyword evidence="2" id="KW-1185">Reference proteome</keyword>
<dbReference type="EMBL" id="FNPV01000003">
    <property type="protein sequence ID" value="SDY67064.1"/>
    <property type="molecule type" value="Genomic_DNA"/>
</dbReference>
<sequence>MAKKLITIHNIHSYLEPESKSFMMDKEMLLTSGAKDYLRQKGYTIDLKQGICSTKEEAEKECLVEQVKKLVIQDFQIKDPQLQQQVIKAVMKKIHSQ</sequence>
<reference evidence="1 2" key="1">
    <citation type="submission" date="2016-10" db="EMBL/GenBank/DDBJ databases">
        <authorList>
            <person name="de Groot N.N."/>
        </authorList>
    </citation>
    <scope>NUCLEOTIDE SEQUENCE [LARGE SCALE GENOMIC DNA]</scope>
    <source>
        <strain evidence="1 2">APO</strain>
    </source>
</reference>
<evidence type="ECO:0000313" key="1">
    <source>
        <dbReference type="EMBL" id="SDY67064.1"/>
    </source>
</evidence>
<accession>A0A1H3LSR8</accession>
<dbReference type="OrthoDB" id="5459846at2"/>
<dbReference type="Proteomes" id="UP000199230">
    <property type="component" value="Unassembled WGS sequence"/>
</dbReference>
<dbReference type="AlphaFoldDB" id="A0A1H3LSR8"/>
<name>A0A1H3LSR8_9FIRM</name>
<protein>
    <submittedName>
        <fullName evidence="1">Uncharacterized protein</fullName>
    </submittedName>
</protein>
<evidence type="ECO:0000313" key="2">
    <source>
        <dbReference type="Proteomes" id="UP000199230"/>
    </source>
</evidence>
<dbReference type="STRING" id="159292.SAMN05192546_103337"/>
<proteinExistence type="predicted"/>